<dbReference type="STRING" id="1499967.U27_03656"/>
<dbReference type="PROSITE" id="PS00092">
    <property type="entry name" value="N6_MTASE"/>
    <property type="match status" value="1"/>
</dbReference>
<dbReference type="HOGENOM" id="CLU_009503_1_0_0"/>
<evidence type="ECO:0000256" key="1">
    <source>
        <dbReference type="ARBA" id="ARBA00011900"/>
    </source>
</evidence>
<feature type="compositionally biased region" description="Acidic residues" evidence="6">
    <location>
        <begin position="1094"/>
        <end position="1107"/>
    </location>
</feature>
<dbReference type="GO" id="GO:0003677">
    <property type="term" value="F:DNA binding"/>
    <property type="evidence" value="ECO:0007669"/>
    <property type="project" value="InterPro"/>
</dbReference>
<evidence type="ECO:0000313" key="9">
    <source>
        <dbReference type="EMBL" id="GAK56693.1"/>
    </source>
</evidence>
<organism evidence="9">
    <name type="scientific">Vecturithrix granuli</name>
    <dbReference type="NCBI Taxonomy" id="1499967"/>
    <lineage>
        <taxon>Bacteria</taxon>
        <taxon>Candidatus Moduliflexota</taxon>
        <taxon>Candidatus Vecturitrichia</taxon>
        <taxon>Candidatus Vecturitrichales</taxon>
        <taxon>Candidatus Vecturitrichaceae</taxon>
        <taxon>Candidatus Vecturithrix</taxon>
    </lineage>
</organism>
<dbReference type="Proteomes" id="UP000030661">
    <property type="component" value="Unassembled WGS sequence"/>
</dbReference>
<dbReference type="InterPro" id="IPR029063">
    <property type="entry name" value="SAM-dependent_MTases_sf"/>
</dbReference>
<protein>
    <recommendedName>
        <fullName evidence="1">site-specific DNA-methyltransferase (adenine-specific)</fullName>
        <ecNumber evidence="1">2.1.1.72</ecNumber>
    </recommendedName>
</protein>
<dbReference type="EC" id="2.1.1.72" evidence="1"/>
<evidence type="ECO:0000313" key="10">
    <source>
        <dbReference type="Proteomes" id="UP000030661"/>
    </source>
</evidence>
<dbReference type="GO" id="GO:0008170">
    <property type="term" value="F:N-methyltransferase activity"/>
    <property type="evidence" value="ECO:0007669"/>
    <property type="project" value="InterPro"/>
</dbReference>
<gene>
    <name evidence="9" type="ORF">U27_03656</name>
</gene>
<feature type="domain" description="DNA methylase adenine-specific" evidence="7">
    <location>
        <begin position="308"/>
        <end position="491"/>
    </location>
</feature>
<keyword evidence="10" id="KW-1185">Reference proteome</keyword>
<dbReference type="Gene3D" id="3.40.50.150">
    <property type="entry name" value="Vaccinia Virus protein VP39"/>
    <property type="match status" value="1"/>
</dbReference>
<dbReference type="SUPFAM" id="SSF53335">
    <property type="entry name" value="S-adenosyl-L-methionine-dependent methyltransferases"/>
    <property type="match status" value="1"/>
</dbReference>
<feature type="domain" description="Type ISP restriction-modification enzyme LLaBIII C-terminal specificity" evidence="8">
    <location>
        <begin position="689"/>
        <end position="1033"/>
    </location>
</feature>
<keyword evidence="3 9" id="KW-0808">Transferase</keyword>
<dbReference type="GO" id="GO:0032259">
    <property type="term" value="P:methylation"/>
    <property type="evidence" value="ECO:0007669"/>
    <property type="project" value="UniProtKB-KW"/>
</dbReference>
<dbReference type="InterPro" id="IPR041635">
    <property type="entry name" value="Type_ISP_LLaBIII_C"/>
</dbReference>
<evidence type="ECO:0000256" key="2">
    <source>
        <dbReference type="ARBA" id="ARBA00022603"/>
    </source>
</evidence>
<name>A0A081BWI8_VECG1</name>
<reference evidence="9" key="1">
    <citation type="journal article" date="2015" name="PeerJ">
        <title>First genomic representation of candidate bacterial phylum KSB3 points to enhanced environmental sensing as a trigger of wastewater bulking.</title>
        <authorList>
            <person name="Sekiguchi Y."/>
            <person name="Ohashi A."/>
            <person name="Parks D.H."/>
            <person name="Yamauchi T."/>
            <person name="Tyson G.W."/>
            <person name="Hugenholtz P."/>
        </authorList>
    </citation>
    <scope>NUCLEOTIDE SEQUENCE [LARGE SCALE GENOMIC DNA]</scope>
</reference>
<comment type="catalytic activity">
    <reaction evidence="5">
        <text>a 2'-deoxyadenosine in DNA + S-adenosyl-L-methionine = an N(6)-methyl-2'-deoxyadenosine in DNA + S-adenosyl-L-homocysteine + H(+)</text>
        <dbReference type="Rhea" id="RHEA:15197"/>
        <dbReference type="Rhea" id="RHEA-COMP:12418"/>
        <dbReference type="Rhea" id="RHEA-COMP:12419"/>
        <dbReference type="ChEBI" id="CHEBI:15378"/>
        <dbReference type="ChEBI" id="CHEBI:57856"/>
        <dbReference type="ChEBI" id="CHEBI:59789"/>
        <dbReference type="ChEBI" id="CHEBI:90615"/>
        <dbReference type="ChEBI" id="CHEBI:90616"/>
        <dbReference type="EC" id="2.1.1.72"/>
    </reaction>
</comment>
<evidence type="ECO:0000259" key="8">
    <source>
        <dbReference type="Pfam" id="PF18135"/>
    </source>
</evidence>
<evidence type="ECO:0000259" key="7">
    <source>
        <dbReference type="Pfam" id="PF02384"/>
    </source>
</evidence>
<sequence>MQQNFEVVLKAFAADVTAKFKLNLSFGPEDQLKSPIKAVLEEAGRLLHLDVNAVTEVHVHELGGRPDIGVTAASLLAGYIELKAPGKGANPAKLKGADKAQWQKFQDLPNLLYTDGNEWALYRSGEQTGKMIRLAGDVTIDGAEAVSTENATALFELLRDFLHWQPIVPATPKALAKMLAPVCRLLRTGVLAALADPDSNLTMLAQDWRKYLFPDADDKQFADAYAQTLTYALLLARLSGTGDMMSLPSAAKSLRTGHRLLADTLKILGDDAALEHIDIPVTLLERMIAAVDVSALTNNAQDDPWLYFYEDFLAEYDPKMRKDRGVYYTPVPVVQTQVRLVAELLTTRFDAEFSFVDPHVVTLDPAAGTGTYILTAVQHGLAQIGAKKGTGMRRSAATTAANNVHAFEILVGPYAVAHLRLTQQILKEAGALPADGVHVYLTDTLESPHAIPPGHLPLMYKVLGDEHVRAQQVKSQTSVLVCIGNPPYSRQQITPDEHNSETRRGGWIRFGEDGKGGLLQDFIDPLISAGLSVHAKNLYNDYVYFWRWALWKVFEAESKPGIISFITASSYLRGPGFAGMRQVMRQTFDDLWIIDLEGDNLGARKTDNVFAIQTPVAIAIGVRYGQPQPETPAVVHYTKIEGTQEEKLHALAEVASFDSLPWRNCLSGWTEPFLPISDNDYWRWPLLTDIFPWQENGMQFKRSWPIGETVEVLERRWKALLNAPKAERGKLLRETDARKAHKTYAALDDSGESLAALTALAPGMPLVTPMRYAFRSFDRHWVFKDVRLCDRPRPTLLRSESMHQIYMTGLLTDILGNGPAAVVTAFIPDLHHFCNRGAKDVIPLWRDSAATEPNIKHHFLDILSNTYSRAVSAEDLFAYCYALLCTPRYVTRFWDELTIPGPRVPVTKDDQVFQQAAALGRTLIWLHTYGERCVPPREKPGRVPSGKVRCKVGTPTTQAEYPDAFSYDRANQELHVGKGVFEHVRQEIWEFSISGFEVLKSWLGYRMKTRSGKKSSPLDDIRPETWQFDEELLDLLWVLDHTIDLLPEVTAVFERILSSDLFSAAAFPQPTAAERQGPRPTVQTQPLPLFAQLDAEESEEELDENMT</sequence>
<dbReference type="GO" id="GO:0009007">
    <property type="term" value="F:site-specific DNA-methyltransferase (adenine-specific) activity"/>
    <property type="evidence" value="ECO:0007669"/>
    <property type="project" value="UniProtKB-EC"/>
</dbReference>
<dbReference type="GO" id="GO:0009307">
    <property type="term" value="P:DNA restriction-modification system"/>
    <property type="evidence" value="ECO:0007669"/>
    <property type="project" value="UniProtKB-KW"/>
</dbReference>
<dbReference type="AlphaFoldDB" id="A0A081BWI8"/>
<dbReference type="Pfam" id="PF02384">
    <property type="entry name" value="N6_Mtase"/>
    <property type="match status" value="1"/>
</dbReference>
<dbReference type="PANTHER" id="PTHR33841">
    <property type="entry name" value="DNA METHYLTRANSFERASE YEEA-RELATED"/>
    <property type="match status" value="1"/>
</dbReference>
<evidence type="ECO:0000256" key="3">
    <source>
        <dbReference type="ARBA" id="ARBA00022679"/>
    </source>
</evidence>
<accession>A0A081BWI8</accession>
<evidence type="ECO:0000256" key="5">
    <source>
        <dbReference type="ARBA" id="ARBA00047942"/>
    </source>
</evidence>
<dbReference type="Pfam" id="PF18135">
    <property type="entry name" value="Type_ISP_C"/>
    <property type="match status" value="1"/>
</dbReference>
<dbReference type="PANTHER" id="PTHR33841:SF1">
    <property type="entry name" value="DNA METHYLTRANSFERASE A"/>
    <property type="match status" value="1"/>
</dbReference>
<evidence type="ECO:0000256" key="4">
    <source>
        <dbReference type="ARBA" id="ARBA00022747"/>
    </source>
</evidence>
<dbReference type="InterPro" id="IPR050953">
    <property type="entry name" value="N4_N6_ade-DNA_methylase"/>
</dbReference>
<dbReference type="eggNOG" id="COG0286">
    <property type="taxonomic scope" value="Bacteria"/>
</dbReference>
<dbReference type="InterPro" id="IPR003356">
    <property type="entry name" value="DNA_methylase_A-5"/>
</dbReference>
<dbReference type="PRINTS" id="PR00507">
    <property type="entry name" value="N12N6MTFRASE"/>
</dbReference>
<keyword evidence="4" id="KW-0680">Restriction system</keyword>
<proteinExistence type="predicted"/>
<dbReference type="EMBL" id="DF820465">
    <property type="protein sequence ID" value="GAK56693.1"/>
    <property type="molecule type" value="Genomic_DNA"/>
</dbReference>
<feature type="region of interest" description="Disordered" evidence="6">
    <location>
        <begin position="1070"/>
        <end position="1107"/>
    </location>
</feature>
<dbReference type="InterPro" id="IPR002052">
    <property type="entry name" value="DNA_methylase_N6_adenine_CS"/>
</dbReference>
<evidence type="ECO:0000256" key="6">
    <source>
        <dbReference type="SAM" id="MobiDB-lite"/>
    </source>
</evidence>
<keyword evidence="2 9" id="KW-0489">Methyltransferase</keyword>